<dbReference type="GO" id="GO:0071978">
    <property type="term" value="P:bacterial-type flagellum-dependent swarming motility"/>
    <property type="evidence" value="ECO:0007669"/>
    <property type="project" value="TreeGrafter"/>
</dbReference>
<dbReference type="GO" id="GO:0005886">
    <property type="term" value="C:plasma membrane"/>
    <property type="evidence" value="ECO:0007669"/>
    <property type="project" value="UniProtKB-SubCell"/>
</dbReference>
<dbReference type="RefSeq" id="WP_097281088.1">
    <property type="nucleotide sequence ID" value="NZ_OCNJ01000011.1"/>
</dbReference>
<feature type="region of interest" description="Disordered" evidence="11">
    <location>
        <begin position="1"/>
        <end position="24"/>
    </location>
</feature>
<comment type="similarity">
    <text evidence="3 10">Belongs to the FliL family.</text>
</comment>
<keyword evidence="4" id="KW-1003">Cell membrane</keyword>
<keyword evidence="12" id="KW-0969">Cilium</keyword>
<evidence type="ECO:0000256" key="6">
    <source>
        <dbReference type="ARBA" id="ARBA00022692"/>
    </source>
</evidence>
<evidence type="ECO:0000256" key="8">
    <source>
        <dbReference type="ARBA" id="ARBA00022989"/>
    </source>
</evidence>
<gene>
    <name evidence="12" type="ORF">SAMN05421508_111106</name>
</gene>
<evidence type="ECO:0000256" key="11">
    <source>
        <dbReference type="SAM" id="MobiDB-lite"/>
    </source>
</evidence>
<comment type="subcellular location">
    <subcellularLocation>
        <location evidence="10">Cell inner membrane</location>
    </subcellularLocation>
    <subcellularLocation>
        <location evidence="2">Cell membrane</location>
        <topology evidence="2">Single-pass membrane protein</topology>
    </subcellularLocation>
</comment>
<dbReference type="GO" id="GO:0006935">
    <property type="term" value="P:chemotaxis"/>
    <property type="evidence" value="ECO:0007669"/>
    <property type="project" value="UniProtKB-KW"/>
</dbReference>
<keyword evidence="9 10" id="KW-0472">Membrane</keyword>
<dbReference type="InterPro" id="IPR005503">
    <property type="entry name" value="FliL"/>
</dbReference>
<evidence type="ECO:0000256" key="7">
    <source>
        <dbReference type="ARBA" id="ARBA00022779"/>
    </source>
</evidence>
<keyword evidence="8 10" id="KW-1133">Transmembrane helix</keyword>
<keyword evidence="12" id="KW-0966">Cell projection</keyword>
<proteinExistence type="inferred from homology"/>
<evidence type="ECO:0000256" key="9">
    <source>
        <dbReference type="ARBA" id="ARBA00023136"/>
    </source>
</evidence>
<sequence>MAEDLEEDFEEDADEGGGGGGRKKGKKKLLLMIVLPLLLVVGALAGAYFAGLADPLLGMMASDPAAEAPVAQEGEAGAAGVPVSAAVFYDLPEMLVDINSTDSRRRTFLKLRVALELGSSGDTPQVDALLPRVVDQFQVYLRELRVEDLQGAEGMYRLREELLARVNAAVRPAKVNDVLFKEMLIQ</sequence>
<dbReference type="OrthoDB" id="7304620at2"/>
<dbReference type="EMBL" id="OCNJ01000011">
    <property type="protein sequence ID" value="SOE00150.1"/>
    <property type="molecule type" value="Genomic_DNA"/>
</dbReference>
<organism evidence="12 13">
    <name type="scientific">Caenispirillum bisanense</name>
    <dbReference type="NCBI Taxonomy" id="414052"/>
    <lineage>
        <taxon>Bacteria</taxon>
        <taxon>Pseudomonadati</taxon>
        <taxon>Pseudomonadota</taxon>
        <taxon>Alphaproteobacteria</taxon>
        <taxon>Rhodospirillales</taxon>
        <taxon>Novispirillaceae</taxon>
        <taxon>Caenispirillum</taxon>
    </lineage>
</organism>
<evidence type="ECO:0000256" key="10">
    <source>
        <dbReference type="RuleBase" id="RU364125"/>
    </source>
</evidence>
<name>A0A286GX92_9PROT</name>
<comment type="function">
    <text evidence="1 10">Controls the rotational direction of flagella during chemotaxis.</text>
</comment>
<evidence type="ECO:0000313" key="13">
    <source>
        <dbReference type="Proteomes" id="UP000219621"/>
    </source>
</evidence>
<keyword evidence="12" id="KW-0282">Flagellum</keyword>
<evidence type="ECO:0000313" key="12">
    <source>
        <dbReference type="EMBL" id="SOE00150.1"/>
    </source>
</evidence>
<dbReference type="GO" id="GO:0009425">
    <property type="term" value="C:bacterial-type flagellum basal body"/>
    <property type="evidence" value="ECO:0007669"/>
    <property type="project" value="InterPro"/>
</dbReference>
<evidence type="ECO:0000256" key="5">
    <source>
        <dbReference type="ARBA" id="ARBA00022500"/>
    </source>
</evidence>
<evidence type="ECO:0000256" key="2">
    <source>
        <dbReference type="ARBA" id="ARBA00004162"/>
    </source>
</evidence>
<keyword evidence="10" id="KW-0997">Cell inner membrane</keyword>
<reference evidence="12 13" key="1">
    <citation type="submission" date="2017-09" db="EMBL/GenBank/DDBJ databases">
        <authorList>
            <person name="Ehlers B."/>
            <person name="Leendertz F.H."/>
        </authorList>
    </citation>
    <scope>NUCLEOTIDE SEQUENCE [LARGE SCALE GENOMIC DNA]</scope>
    <source>
        <strain evidence="12 13">USBA 140</strain>
    </source>
</reference>
<evidence type="ECO:0000256" key="4">
    <source>
        <dbReference type="ARBA" id="ARBA00022475"/>
    </source>
</evidence>
<accession>A0A286GX92</accession>
<evidence type="ECO:0000256" key="1">
    <source>
        <dbReference type="ARBA" id="ARBA00002254"/>
    </source>
</evidence>
<dbReference type="PANTHER" id="PTHR35091:SF2">
    <property type="entry name" value="FLAGELLAR PROTEIN FLIL"/>
    <property type="match status" value="1"/>
</dbReference>
<dbReference type="Pfam" id="PF03748">
    <property type="entry name" value="FliL"/>
    <property type="match status" value="1"/>
</dbReference>
<dbReference type="AlphaFoldDB" id="A0A286GX92"/>
<keyword evidence="6 10" id="KW-0812">Transmembrane</keyword>
<feature type="transmembrane region" description="Helical" evidence="10">
    <location>
        <begin position="29"/>
        <end position="50"/>
    </location>
</feature>
<protein>
    <recommendedName>
        <fullName evidence="10">Flagellar protein FliL</fullName>
    </recommendedName>
</protein>
<keyword evidence="7 10" id="KW-0283">Flagellar rotation</keyword>
<feature type="compositionally biased region" description="Acidic residues" evidence="11">
    <location>
        <begin position="1"/>
        <end position="15"/>
    </location>
</feature>
<dbReference type="PANTHER" id="PTHR35091">
    <property type="entry name" value="FLAGELLAR PROTEIN FLIL"/>
    <property type="match status" value="1"/>
</dbReference>
<keyword evidence="5 10" id="KW-0145">Chemotaxis</keyword>
<dbReference type="Proteomes" id="UP000219621">
    <property type="component" value="Unassembled WGS sequence"/>
</dbReference>
<keyword evidence="13" id="KW-1185">Reference proteome</keyword>
<evidence type="ECO:0000256" key="3">
    <source>
        <dbReference type="ARBA" id="ARBA00008281"/>
    </source>
</evidence>